<dbReference type="KEGG" id="gtr:GLOTRDRAFT_135889"/>
<dbReference type="PANTHER" id="PTHR12459:SF6">
    <property type="entry name" value="GB|AAD46013.1"/>
    <property type="match status" value="1"/>
</dbReference>
<evidence type="ECO:0000256" key="2">
    <source>
        <dbReference type="SAM" id="Phobius"/>
    </source>
</evidence>
<feature type="region of interest" description="Disordered" evidence="1">
    <location>
        <begin position="165"/>
        <end position="192"/>
    </location>
</feature>
<proteinExistence type="predicted"/>
<organism evidence="3 4">
    <name type="scientific">Gloeophyllum trabeum (strain ATCC 11539 / FP-39264 / Madison 617)</name>
    <name type="common">Brown rot fungus</name>
    <dbReference type="NCBI Taxonomy" id="670483"/>
    <lineage>
        <taxon>Eukaryota</taxon>
        <taxon>Fungi</taxon>
        <taxon>Dikarya</taxon>
        <taxon>Basidiomycota</taxon>
        <taxon>Agaricomycotina</taxon>
        <taxon>Agaricomycetes</taxon>
        <taxon>Gloeophyllales</taxon>
        <taxon>Gloeophyllaceae</taxon>
        <taxon>Gloeophyllum</taxon>
    </lineage>
</organism>
<feature type="compositionally biased region" description="Polar residues" evidence="1">
    <location>
        <begin position="173"/>
        <end position="182"/>
    </location>
</feature>
<evidence type="ECO:0000256" key="1">
    <source>
        <dbReference type="SAM" id="MobiDB-lite"/>
    </source>
</evidence>
<gene>
    <name evidence="3" type="ORF">GLOTRDRAFT_135889</name>
</gene>
<dbReference type="InterPro" id="IPR026749">
    <property type="entry name" value="Tmem135"/>
</dbReference>
<keyword evidence="2" id="KW-1133">Transmembrane helix</keyword>
<keyword evidence="2" id="KW-0472">Membrane</keyword>
<evidence type="ECO:0000313" key="4">
    <source>
        <dbReference type="Proteomes" id="UP000030669"/>
    </source>
</evidence>
<accession>S7QI51</accession>
<dbReference type="RefSeq" id="XP_007862007.1">
    <property type="nucleotide sequence ID" value="XM_007863816.1"/>
</dbReference>
<feature type="transmembrane region" description="Helical" evidence="2">
    <location>
        <begin position="473"/>
        <end position="492"/>
    </location>
</feature>
<dbReference type="GeneID" id="19303412"/>
<dbReference type="eggNOG" id="KOG1398">
    <property type="taxonomic scope" value="Eukaryota"/>
</dbReference>
<dbReference type="HOGENOM" id="CLU_016206_1_0_1"/>
<dbReference type="PANTHER" id="PTHR12459">
    <property type="entry name" value="TRANSMEMBRANE PROTEIN 135-RELATED"/>
    <property type="match status" value="1"/>
</dbReference>
<dbReference type="AlphaFoldDB" id="S7QI51"/>
<dbReference type="Proteomes" id="UP000030669">
    <property type="component" value="Unassembled WGS sequence"/>
</dbReference>
<dbReference type="STRING" id="670483.S7QI51"/>
<dbReference type="EMBL" id="KB469297">
    <property type="protein sequence ID" value="EPQ58872.1"/>
    <property type="molecule type" value="Genomic_DNA"/>
</dbReference>
<keyword evidence="4" id="KW-1185">Reference proteome</keyword>
<keyword evidence="2" id="KW-0812">Transmembrane</keyword>
<name>S7QI51_GLOTA</name>
<evidence type="ECO:0008006" key="5">
    <source>
        <dbReference type="Google" id="ProtNLM"/>
    </source>
</evidence>
<sequence length="568" mass="64113">MADVEAGGPSRPRYNKRPPSYIQMAPKRAIQSFENLVALANYEERLSEARKMVWRDRGEPVAEVDDLWECLEHAGRGGMRAGALAFNIRAGVNLFLLAFRLRRLSRKLWLSYVRTAIFGPDTLRFTAMFGSFVFLYKFILNALPILRPSPTHSRRLSFRESALEEEDDLEASGTSTPITPGSATPLAMTPRRPMLSERRPRLSLSASAQQVLIRKQTRRWHAIAAGSIAGAVAVMFEKRANRVAVAQQMFVRGLQGSYNAFTSKRGIRVPHGDVIVFSLCCGQILYGFLLRPDTLPHSYNKWIEAASMTPPGAIRMNRDLVRDGKFNIADLEGILRRDDVTPHNRTVLLDLYKSATSSSPSYGPHFGPCEAVHPMIDSCMWLPLPRFMDVFKWMLPIYGALHFIPMLLFKRAAFMKDPKHMLLRAGWGTTRSSAFLGTFVLIYQAFFCFKHWMYSSLSSRPSSPIPQWLLNMLISKPSFWLGGLLAGLSLFVEEKRRRGELAMYVLPKGLQSAWVMARGKGLVFKTGKFGEPLLTALGMGMVMSIYQNDPQYLSGLVRRILYQFIGPN</sequence>
<feature type="transmembrane region" description="Helical" evidence="2">
    <location>
        <begin position="393"/>
        <end position="413"/>
    </location>
</feature>
<dbReference type="OMA" id="CCGQIMY"/>
<protein>
    <recommendedName>
        <fullName evidence="5">Transmembrane protein 135 N-terminal domain-containing protein</fullName>
    </recommendedName>
</protein>
<feature type="transmembrane region" description="Helical" evidence="2">
    <location>
        <begin position="434"/>
        <end position="453"/>
    </location>
</feature>
<reference evidence="3 4" key="1">
    <citation type="journal article" date="2012" name="Science">
        <title>The Paleozoic origin of enzymatic lignin decomposition reconstructed from 31 fungal genomes.</title>
        <authorList>
            <person name="Floudas D."/>
            <person name="Binder M."/>
            <person name="Riley R."/>
            <person name="Barry K."/>
            <person name="Blanchette R.A."/>
            <person name="Henrissat B."/>
            <person name="Martinez A.T."/>
            <person name="Otillar R."/>
            <person name="Spatafora J.W."/>
            <person name="Yadav J.S."/>
            <person name="Aerts A."/>
            <person name="Benoit I."/>
            <person name="Boyd A."/>
            <person name="Carlson A."/>
            <person name="Copeland A."/>
            <person name="Coutinho P.M."/>
            <person name="de Vries R.P."/>
            <person name="Ferreira P."/>
            <person name="Findley K."/>
            <person name="Foster B."/>
            <person name="Gaskell J."/>
            <person name="Glotzer D."/>
            <person name="Gorecki P."/>
            <person name="Heitman J."/>
            <person name="Hesse C."/>
            <person name="Hori C."/>
            <person name="Igarashi K."/>
            <person name="Jurgens J.A."/>
            <person name="Kallen N."/>
            <person name="Kersten P."/>
            <person name="Kohler A."/>
            <person name="Kuees U."/>
            <person name="Kumar T.K.A."/>
            <person name="Kuo A."/>
            <person name="LaButti K."/>
            <person name="Larrondo L.F."/>
            <person name="Lindquist E."/>
            <person name="Ling A."/>
            <person name="Lombard V."/>
            <person name="Lucas S."/>
            <person name="Lundell T."/>
            <person name="Martin R."/>
            <person name="McLaughlin D.J."/>
            <person name="Morgenstern I."/>
            <person name="Morin E."/>
            <person name="Murat C."/>
            <person name="Nagy L.G."/>
            <person name="Nolan M."/>
            <person name="Ohm R.A."/>
            <person name="Patyshakuliyeva A."/>
            <person name="Rokas A."/>
            <person name="Ruiz-Duenas F.J."/>
            <person name="Sabat G."/>
            <person name="Salamov A."/>
            <person name="Samejima M."/>
            <person name="Schmutz J."/>
            <person name="Slot J.C."/>
            <person name="St John F."/>
            <person name="Stenlid J."/>
            <person name="Sun H."/>
            <person name="Sun S."/>
            <person name="Syed K."/>
            <person name="Tsang A."/>
            <person name="Wiebenga A."/>
            <person name="Young D."/>
            <person name="Pisabarro A."/>
            <person name="Eastwood D.C."/>
            <person name="Martin F."/>
            <person name="Cullen D."/>
            <person name="Grigoriev I.V."/>
            <person name="Hibbett D.S."/>
        </authorList>
    </citation>
    <scope>NUCLEOTIDE SEQUENCE [LARGE SCALE GENOMIC DNA]</scope>
    <source>
        <strain evidence="3 4">ATCC 11539</strain>
    </source>
</reference>
<evidence type="ECO:0000313" key="3">
    <source>
        <dbReference type="EMBL" id="EPQ58872.1"/>
    </source>
</evidence>
<dbReference type="OrthoDB" id="291792at2759"/>